<organism evidence="3 4">
    <name type="scientific">Sphagnurus paluster</name>
    <dbReference type="NCBI Taxonomy" id="117069"/>
    <lineage>
        <taxon>Eukaryota</taxon>
        <taxon>Fungi</taxon>
        <taxon>Dikarya</taxon>
        <taxon>Basidiomycota</taxon>
        <taxon>Agaricomycotina</taxon>
        <taxon>Agaricomycetes</taxon>
        <taxon>Agaricomycetidae</taxon>
        <taxon>Agaricales</taxon>
        <taxon>Tricholomatineae</taxon>
        <taxon>Lyophyllaceae</taxon>
        <taxon>Sphagnurus</taxon>
    </lineage>
</organism>
<keyword evidence="1" id="KW-0732">Signal</keyword>
<dbReference type="AlphaFoldDB" id="A0A9P7FSD8"/>
<comment type="caution">
    <text evidence="3">The sequence shown here is derived from an EMBL/GenBank/DDBJ whole genome shotgun (WGS) entry which is preliminary data.</text>
</comment>
<dbReference type="InterPro" id="IPR001375">
    <property type="entry name" value="Peptidase_S9_cat"/>
</dbReference>
<accession>A0A9P7FSD8</accession>
<gene>
    <name evidence="3" type="ORF">H0H81_003476</name>
</gene>
<dbReference type="OrthoDB" id="449091at2759"/>
<dbReference type="GO" id="GO:0006508">
    <property type="term" value="P:proteolysis"/>
    <property type="evidence" value="ECO:0007669"/>
    <property type="project" value="InterPro"/>
</dbReference>
<feature type="domain" description="Peptidase S9 prolyl oligopeptidase catalytic" evidence="2">
    <location>
        <begin position="97"/>
        <end position="239"/>
    </location>
</feature>
<sequence>MPTAYLAVPPILGSAGKLYPPILALHGAGVDIFGQQFWTQSIPRNKHSWLVFPSGRTSWARIIVSNGLGWHGPSARDALEALDSLFFILKNNSHWKQWEIQSKPRFVLLGHSNGGQGAWYLASRYPDRILGGMKYAFTAEMIPAAGYIKSQAYVPLTMSRSGHFIDPALRGLLETSLTPDDNDLHLSNLVDIPVLAIHGAEDRNVPTWHSREAISILRAQEAEYVTFQEDAGKDHWYSTVFDNVVVRDFLGCLMNESPSQAKKIPEEFTLTVSDPHASGSLYGWKIESLLLPGR</sequence>
<name>A0A9P7FSD8_9AGAR</name>
<dbReference type="SUPFAM" id="SSF53474">
    <property type="entry name" value="alpha/beta-Hydrolases"/>
    <property type="match status" value="1"/>
</dbReference>
<evidence type="ECO:0000313" key="3">
    <source>
        <dbReference type="EMBL" id="KAG5637712.1"/>
    </source>
</evidence>
<dbReference type="PANTHER" id="PTHR43037">
    <property type="entry name" value="UNNAMED PRODUCT-RELATED"/>
    <property type="match status" value="1"/>
</dbReference>
<dbReference type="Gene3D" id="3.40.50.1820">
    <property type="entry name" value="alpha/beta hydrolase"/>
    <property type="match status" value="1"/>
</dbReference>
<dbReference type="EMBL" id="JABCKI010005808">
    <property type="protein sequence ID" value="KAG5637712.1"/>
    <property type="molecule type" value="Genomic_DNA"/>
</dbReference>
<dbReference type="Pfam" id="PF00326">
    <property type="entry name" value="Peptidase_S9"/>
    <property type="match status" value="1"/>
</dbReference>
<dbReference type="PANTHER" id="PTHR43037:SF4">
    <property type="entry name" value="PEPTIDASE S9 PROLYL OLIGOPEPTIDASE CATALYTIC DOMAIN-CONTAINING PROTEIN"/>
    <property type="match status" value="1"/>
</dbReference>
<reference evidence="3" key="1">
    <citation type="submission" date="2021-02" db="EMBL/GenBank/DDBJ databases">
        <authorList>
            <person name="Nieuwenhuis M."/>
            <person name="Van De Peppel L.J.J."/>
        </authorList>
    </citation>
    <scope>NUCLEOTIDE SEQUENCE</scope>
    <source>
        <strain evidence="3">D49</strain>
    </source>
</reference>
<evidence type="ECO:0000259" key="2">
    <source>
        <dbReference type="Pfam" id="PF00326"/>
    </source>
</evidence>
<protein>
    <recommendedName>
        <fullName evidence="2">Peptidase S9 prolyl oligopeptidase catalytic domain-containing protein</fullName>
    </recommendedName>
</protein>
<dbReference type="InterPro" id="IPR029058">
    <property type="entry name" value="AB_hydrolase_fold"/>
</dbReference>
<evidence type="ECO:0000256" key="1">
    <source>
        <dbReference type="ARBA" id="ARBA00022729"/>
    </source>
</evidence>
<proteinExistence type="predicted"/>
<evidence type="ECO:0000313" key="4">
    <source>
        <dbReference type="Proteomes" id="UP000717328"/>
    </source>
</evidence>
<reference evidence="3" key="2">
    <citation type="submission" date="2021-10" db="EMBL/GenBank/DDBJ databases">
        <title>Phylogenomics reveals ancestral predisposition of the termite-cultivated fungus Termitomyces towards a domesticated lifestyle.</title>
        <authorList>
            <person name="Auxier B."/>
            <person name="Grum-Grzhimaylo A."/>
            <person name="Cardenas M.E."/>
            <person name="Lodge J.D."/>
            <person name="Laessoe T."/>
            <person name="Pedersen O."/>
            <person name="Smith M.E."/>
            <person name="Kuyper T.W."/>
            <person name="Franco-Molano E.A."/>
            <person name="Baroni T.J."/>
            <person name="Aanen D.K."/>
        </authorList>
    </citation>
    <scope>NUCLEOTIDE SEQUENCE</scope>
    <source>
        <strain evidence="3">D49</strain>
    </source>
</reference>
<dbReference type="GO" id="GO:0008236">
    <property type="term" value="F:serine-type peptidase activity"/>
    <property type="evidence" value="ECO:0007669"/>
    <property type="project" value="InterPro"/>
</dbReference>
<dbReference type="InterPro" id="IPR050955">
    <property type="entry name" value="Plant_Biomass_Hydrol_Est"/>
</dbReference>
<keyword evidence="4" id="KW-1185">Reference proteome</keyword>
<dbReference type="Proteomes" id="UP000717328">
    <property type="component" value="Unassembled WGS sequence"/>
</dbReference>